<dbReference type="InterPro" id="IPR001138">
    <property type="entry name" value="Zn2Cys6_DnaBD"/>
</dbReference>
<dbReference type="InterPro" id="IPR007219">
    <property type="entry name" value="XnlR_reg_dom"/>
</dbReference>
<feature type="region of interest" description="Disordered" evidence="5">
    <location>
        <begin position="316"/>
        <end position="398"/>
    </location>
</feature>
<organism evidence="7 8">
    <name type="scientific">Papiliotrema laurentii</name>
    <name type="common">Cryptococcus laurentii</name>
    <dbReference type="NCBI Taxonomy" id="5418"/>
    <lineage>
        <taxon>Eukaryota</taxon>
        <taxon>Fungi</taxon>
        <taxon>Dikarya</taxon>
        <taxon>Basidiomycota</taxon>
        <taxon>Agaricomycotina</taxon>
        <taxon>Tremellomycetes</taxon>
        <taxon>Tremellales</taxon>
        <taxon>Rhynchogastremaceae</taxon>
        <taxon>Papiliotrema</taxon>
    </lineage>
</organism>
<dbReference type="Proteomes" id="UP001182556">
    <property type="component" value="Unassembled WGS sequence"/>
</dbReference>
<evidence type="ECO:0000256" key="3">
    <source>
        <dbReference type="ARBA" id="ARBA00023125"/>
    </source>
</evidence>
<dbReference type="SMART" id="SM00906">
    <property type="entry name" value="Fungal_trans"/>
    <property type="match status" value="1"/>
</dbReference>
<evidence type="ECO:0000256" key="2">
    <source>
        <dbReference type="ARBA" id="ARBA00022723"/>
    </source>
</evidence>
<evidence type="ECO:0000256" key="5">
    <source>
        <dbReference type="SAM" id="MobiDB-lite"/>
    </source>
</evidence>
<feature type="domain" description="Zn(2)-C6 fungal-type" evidence="6">
    <location>
        <begin position="85"/>
        <end position="114"/>
    </location>
</feature>
<evidence type="ECO:0000256" key="1">
    <source>
        <dbReference type="ARBA" id="ARBA00004123"/>
    </source>
</evidence>
<evidence type="ECO:0000256" key="4">
    <source>
        <dbReference type="ARBA" id="ARBA00023242"/>
    </source>
</evidence>
<reference evidence="7" key="1">
    <citation type="submission" date="2023-02" db="EMBL/GenBank/DDBJ databases">
        <title>Identification and recombinant expression of a fungal hydrolase from Papiliotrema laurentii that hydrolyzes apple cutin and clears colloidal polyester polyurethane.</title>
        <authorList>
            <consortium name="DOE Joint Genome Institute"/>
            <person name="Roman V.A."/>
            <person name="Bojanowski C."/>
            <person name="Crable B.R."/>
            <person name="Wagner D.N."/>
            <person name="Hung C.S."/>
            <person name="Nadeau L.J."/>
            <person name="Schratz L."/>
            <person name="Haridas S."/>
            <person name="Pangilinan J."/>
            <person name="Lipzen A."/>
            <person name="Na H."/>
            <person name="Yan M."/>
            <person name="Ng V."/>
            <person name="Grigoriev I.V."/>
            <person name="Spatafora J.W."/>
            <person name="Barlow D."/>
            <person name="Biffinger J."/>
            <person name="Kelley-Loughnane N."/>
            <person name="Varaljay V.A."/>
            <person name="Crookes-Goodson W.J."/>
        </authorList>
    </citation>
    <scope>NUCLEOTIDE SEQUENCE</scope>
    <source>
        <strain evidence="7">5307AH</strain>
    </source>
</reference>
<dbReference type="PANTHER" id="PTHR46910">
    <property type="entry name" value="TRANSCRIPTION FACTOR PDR1"/>
    <property type="match status" value="1"/>
</dbReference>
<feature type="region of interest" description="Disordered" evidence="5">
    <location>
        <begin position="848"/>
        <end position="880"/>
    </location>
</feature>
<dbReference type="SUPFAM" id="SSF57701">
    <property type="entry name" value="Zn2/Cys6 DNA-binding domain"/>
    <property type="match status" value="1"/>
</dbReference>
<dbReference type="Gene3D" id="4.10.240.10">
    <property type="entry name" value="Zn(2)-C6 fungal-type DNA-binding domain"/>
    <property type="match status" value="1"/>
</dbReference>
<name>A0AAD9CSY9_PAPLA</name>
<dbReference type="SMART" id="SM00066">
    <property type="entry name" value="GAL4"/>
    <property type="match status" value="1"/>
</dbReference>
<feature type="compositionally biased region" description="Polar residues" evidence="5">
    <location>
        <begin position="107"/>
        <end position="119"/>
    </location>
</feature>
<keyword evidence="2" id="KW-0479">Metal-binding</keyword>
<dbReference type="GO" id="GO:0000981">
    <property type="term" value="F:DNA-binding transcription factor activity, RNA polymerase II-specific"/>
    <property type="evidence" value="ECO:0007669"/>
    <property type="project" value="InterPro"/>
</dbReference>
<dbReference type="PROSITE" id="PS50048">
    <property type="entry name" value="ZN2_CY6_FUNGAL_2"/>
    <property type="match status" value="1"/>
</dbReference>
<comment type="subcellular location">
    <subcellularLocation>
        <location evidence="1">Nucleus</location>
    </subcellularLocation>
</comment>
<dbReference type="GO" id="GO:0003677">
    <property type="term" value="F:DNA binding"/>
    <property type="evidence" value="ECO:0007669"/>
    <property type="project" value="UniProtKB-KW"/>
</dbReference>
<feature type="compositionally biased region" description="Polar residues" evidence="5">
    <location>
        <begin position="319"/>
        <end position="334"/>
    </location>
</feature>
<feature type="region of interest" description="Disordered" evidence="5">
    <location>
        <begin position="98"/>
        <end position="145"/>
    </location>
</feature>
<evidence type="ECO:0000313" key="8">
    <source>
        <dbReference type="Proteomes" id="UP001182556"/>
    </source>
</evidence>
<keyword evidence="8" id="KW-1185">Reference proteome</keyword>
<dbReference type="GO" id="GO:0006351">
    <property type="term" value="P:DNA-templated transcription"/>
    <property type="evidence" value="ECO:0007669"/>
    <property type="project" value="InterPro"/>
</dbReference>
<dbReference type="InterPro" id="IPR050987">
    <property type="entry name" value="AtrR-like"/>
</dbReference>
<gene>
    <name evidence="7" type="ORF">DB88DRAFT_501555</name>
</gene>
<keyword evidence="3" id="KW-0238">DNA-binding</keyword>
<dbReference type="GO" id="GO:0005634">
    <property type="term" value="C:nucleus"/>
    <property type="evidence" value="ECO:0007669"/>
    <property type="project" value="UniProtKB-SubCell"/>
</dbReference>
<dbReference type="PANTHER" id="PTHR46910:SF3">
    <property type="entry name" value="HALOTOLERANCE PROTEIN 9-RELATED"/>
    <property type="match status" value="1"/>
</dbReference>
<sequence>MDPSLIHKPTSATQTTSAEEQKPTLPSASTSGSNNITPNATSTVREVAHSPDASTPSDNEDGHGDGDDRLGADGAKRPRLRLAHACDRCRKRKIRCDTQQPCGPCQATRNECTFNTPSRRVTKPKGSENRSSSTSGIKRPHSPVGSARIAALGSEGQANLEARLAALEAMLGDVPPKVHNAFLSSLDARLGSGGGVGISQGKGEGVSVALEALAGGTGSSNLTSLLSGIGGNWANLTSGSPGSTNMGANSTLAPQWSGPTSGLAAPRSWVGNGLARTADDGVNDMAKKMEGMSFFYEDEIGQAKWQGATSGFPLLDLLTATNDPPENEGETTQAFTETFSTSPETTTSALGGRRTSSISTPRPRPSPSLSRGRASSPTARKSRFFPDRNPRPHQTLNPEASWKVITGVIPPDLMDTLVRCYLSTSHLLWPFLHVPSFLQDYANPQQWGEPGFACFIVSVCTLSSRHVDDPRVRANPQDPSTAGKRYFELFKRLRDLPSADRPTLYSIQAAFLAAIYAFGLGNLSKAFSLLAESITLCLDGGLHRSVDGYDHFDMVEKETRKRTFWSIYSWDKQSAALFGRPPVIHLRDCDVTEPLIVDDEDLSADRINERGKENNSRMCAFVAAIRLHVVLEGVIDAATQPSTFPTSPFLAQASASIAKRAIQSDPLRDQEVLLEEWKRLLPKYWHYDTETANSRDPIRITQAERLHCLEHLVKMLIYRHRFSGFVSLRTSNPEEKNNLLDICRKAMQCALTIIADHVHISQRGMMTYYGVHVIHQLAQAGRTLVAVILNCRNGDFRPMIAPCIEGLRSCVGLLRRFSGRYLCGLRSADIIDEFCRICNIPVDSPRVPDGTGRPSPAWLRPVRRRASPSPASHDRNRLSPSAMMDFAGGSGDIMSNPAAIGSMPSAGTNPAGANDLEALFNASEYFDLSAMSPPPPENPTLSMSFGSGGLGEASAPFDTLEGFAANMASNGGMGGMHLGQTGHGSSSMTGLNVNGEMSNGNSGRIGGQGATSMEGMDFGKFDMGLGNGNLGSGGGETLAGEGMDTVSDGLRGGEAGQGLSAATILSLLEEGSFDYGSVFTDQAPLPMDFESSI</sequence>
<dbReference type="Pfam" id="PF04082">
    <property type="entry name" value="Fungal_trans"/>
    <property type="match status" value="1"/>
</dbReference>
<proteinExistence type="predicted"/>
<dbReference type="AlphaFoldDB" id="A0AAD9CSY9"/>
<feature type="compositionally biased region" description="Basic and acidic residues" evidence="5">
    <location>
        <begin position="60"/>
        <end position="76"/>
    </location>
</feature>
<feature type="region of interest" description="Disordered" evidence="5">
    <location>
        <begin position="1"/>
        <end position="76"/>
    </location>
</feature>
<dbReference type="InterPro" id="IPR036864">
    <property type="entry name" value="Zn2-C6_fun-type_DNA-bd_sf"/>
</dbReference>
<accession>A0AAD9CSY9</accession>
<dbReference type="EMBL" id="JAODAN010000012">
    <property type="protein sequence ID" value="KAK1920932.1"/>
    <property type="molecule type" value="Genomic_DNA"/>
</dbReference>
<dbReference type="GO" id="GO:0008270">
    <property type="term" value="F:zinc ion binding"/>
    <property type="evidence" value="ECO:0007669"/>
    <property type="project" value="InterPro"/>
</dbReference>
<keyword evidence="4" id="KW-0539">Nucleus</keyword>
<evidence type="ECO:0000313" key="7">
    <source>
        <dbReference type="EMBL" id="KAK1920932.1"/>
    </source>
</evidence>
<dbReference type="CDD" id="cd00067">
    <property type="entry name" value="GAL4"/>
    <property type="match status" value="1"/>
</dbReference>
<dbReference type="Pfam" id="PF00172">
    <property type="entry name" value="Zn_clus"/>
    <property type="match status" value="1"/>
</dbReference>
<evidence type="ECO:0000259" key="6">
    <source>
        <dbReference type="PROSITE" id="PS50048"/>
    </source>
</evidence>
<protein>
    <submittedName>
        <fullName evidence="7">Nucleus protein</fullName>
    </submittedName>
</protein>
<feature type="compositionally biased region" description="Polar residues" evidence="5">
    <location>
        <begin position="10"/>
        <end position="44"/>
    </location>
</feature>
<dbReference type="PROSITE" id="PS00463">
    <property type="entry name" value="ZN2_CY6_FUNGAL_1"/>
    <property type="match status" value="1"/>
</dbReference>
<comment type="caution">
    <text evidence="7">The sequence shown here is derived from an EMBL/GenBank/DDBJ whole genome shotgun (WGS) entry which is preliminary data.</text>
</comment>
<dbReference type="CDD" id="cd12148">
    <property type="entry name" value="fungal_TF_MHR"/>
    <property type="match status" value="1"/>
</dbReference>
<feature type="compositionally biased region" description="Low complexity" evidence="5">
    <location>
        <begin position="335"/>
        <end position="377"/>
    </location>
</feature>